<proteinExistence type="predicted"/>
<dbReference type="Proteomes" id="UP001558632">
    <property type="component" value="Unassembled WGS sequence"/>
</dbReference>
<gene>
    <name evidence="1" type="ORF">TSPI_09913</name>
</gene>
<protein>
    <submittedName>
        <fullName evidence="1">1-aminomutase,Glutamate-1-semialdehyde 2</fullName>
    </submittedName>
</protein>
<dbReference type="EMBL" id="JBEUSY010000216">
    <property type="protein sequence ID" value="KAL1242240.1"/>
    <property type="molecule type" value="Genomic_DNA"/>
</dbReference>
<reference evidence="1 2" key="1">
    <citation type="submission" date="2024-07" db="EMBL/GenBank/DDBJ databases">
        <title>Enhanced genomic and transcriptomic resources for Trichinella pseudospiralis and T. spiralis underpin the discovery of pronounced molecular differences between stages and species.</title>
        <authorList>
            <person name="Pasi K.K."/>
            <person name="La Rosa G."/>
            <person name="Gomez-Morales M.A."/>
            <person name="Tosini F."/>
            <person name="Sumanam S."/>
            <person name="Young N.D."/>
            <person name="Chang B.C."/>
            <person name="Robin G.B."/>
        </authorList>
    </citation>
    <scope>NUCLEOTIDE SEQUENCE [LARGE SCALE GENOMIC DNA]</scope>
    <source>
        <strain evidence="1">ISS534</strain>
    </source>
</reference>
<evidence type="ECO:0000313" key="2">
    <source>
        <dbReference type="Proteomes" id="UP001558632"/>
    </source>
</evidence>
<comment type="caution">
    <text evidence="1">The sequence shown here is derived from an EMBL/GenBank/DDBJ whole genome shotgun (WGS) entry which is preliminary data.</text>
</comment>
<evidence type="ECO:0000313" key="1">
    <source>
        <dbReference type="EMBL" id="KAL1242240.1"/>
    </source>
</evidence>
<sequence length="89" mass="10065">MLDQPRWTGWMSCVGEPMASGIDSPLHSVVRPYPILDAKNKSAQLTVMHGDVAFIIYKFNALNNSCVLTARCEPKRHTLVNSWLLMFFP</sequence>
<organism evidence="1 2">
    <name type="scientific">Trichinella spiralis</name>
    <name type="common">Trichina worm</name>
    <dbReference type="NCBI Taxonomy" id="6334"/>
    <lineage>
        <taxon>Eukaryota</taxon>
        <taxon>Metazoa</taxon>
        <taxon>Ecdysozoa</taxon>
        <taxon>Nematoda</taxon>
        <taxon>Enoplea</taxon>
        <taxon>Dorylaimia</taxon>
        <taxon>Trichinellida</taxon>
        <taxon>Trichinellidae</taxon>
        <taxon>Trichinella</taxon>
    </lineage>
</organism>
<keyword evidence="2" id="KW-1185">Reference proteome</keyword>
<name>A0ABR3KNJ9_TRISP</name>
<accession>A0ABR3KNJ9</accession>